<dbReference type="PRINTS" id="PR00727">
    <property type="entry name" value="LEADERPTASE"/>
</dbReference>
<dbReference type="GO" id="GO:0004252">
    <property type="term" value="F:serine-type endopeptidase activity"/>
    <property type="evidence" value="ECO:0007669"/>
    <property type="project" value="InterPro"/>
</dbReference>
<reference evidence="11" key="3">
    <citation type="journal article" date="2017" name="Nature">
        <title>Genome sequence of the progenitor of the wheat D genome Aegilops tauschii.</title>
        <authorList>
            <person name="Luo M.C."/>
            <person name="Gu Y.Q."/>
            <person name="Puiu D."/>
            <person name="Wang H."/>
            <person name="Twardziok S.O."/>
            <person name="Deal K.R."/>
            <person name="Huo N."/>
            <person name="Zhu T."/>
            <person name="Wang L."/>
            <person name="Wang Y."/>
            <person name="McGuire P.E."/>
            <person name="Liu S."/>
            <person name="Long H."/>
            <person name="Ramasamy R.K."/>
            <person name="Rodriguez J.C."/>
            <person name="Van S.L."/>
            <person name="Yuan L."/>
            <person name="Wang Z."/>
            <person name="Xia Z."/>
            <person name="Xiao L."/>
            <person name="Anderson O.D."/>
            <person name="Ouyang S."/>
            <person name="Liang Y."/>
            <person name="Zimin A.V."/>
            <person name="Pertea G."/>
            <person name="Qi P."/>
            <person name="Bennetzen J.L."/>
            <person name="Dai X."/>
            <person name="Dawson M.W."/>
            <person name="Muller H.G."/>
            <person name="Kugler K."/>
            <person name="Rivarola-Duarte L."/>
            <person name="Spannagl M."/>
            <person name="Mayer K.F.X."/>
            <person name="Lu F.H."/>
            <person name="Bevan M.W."/>
            <person name="Leroy P."/>
            <person name="Li P."/>
            <person name="You F.M."/>
            <person name="Sun Q."/>
            <person name="Liu Z."/>
            <person name="Lyons E."/>
            <person name="Wicker T."/>
            <person name="Salzberg S.L."/>
            <person name="Devos K.M."/>
            <person name="Dvorak J."/>
        </authorList>
    </citation>
    <scope>NUCLEOTIDE SEQUENCE [LARGE SCALE GENOMIC DNA]</scope>
    <source>
        <strain evidence="11">cv. AL8/78</strain>
    </source>
</reference>
<evidence type="ECO:0000259" key="10">
    <source>
        <dbReference type="Pfam" id="PF10502"/>
    </source>
</evidence>
<dbReference type="STRING" id="200361.A0A453MRL1"/>
<reference evidence="12" key="1">
    <citation type="journal article" date="2014" name="Science">
        <title>Ancient hybridizations among the ancestral genomes of bread wheat.</title>
        <authorList>
            <consortium name="International Wheat Genome Sequencing Consortium,"/>
            <person name="Marcussen T."/>
            <person name="Sandve S.R."/>
            <person name="Heier L."/>
            <person name="Spannagl M."/>
            <person name="Pfeifer M."/>
            <person name="Jakobsen K.S."/>
            <person name="Wulff B.B."/>
            <person name="Steuernagel B."/>
            <person name="Mayer K.F."/>
            <person name="Olsen O.A."/>
        </authorList>
    </citation>
    <scope>NUCLEOTIDE SEQUENCE [LARGE SCALE GENOMIC DNA]</scope>
    <source>
        <strain evidence="12">cv. AL8/78</strain>
    </source>
</reference>
<dbReference type="PANTHER" id="PTHR12383:SF16">
    <property type="entry name" value="MITOCHONDRIAL INNER MEMBRANE PROTEASE SUBUNIT 1"/>
    <property type="match status" value="1"/>
</dbReference>
<evidence type="ECO:0000256" key="1">
    <source>
        <dbReference type="ARBA" id="ARBA00004273"/>
    </source>
</evidence>
<comment type="subcellular location">
    <subcellularLocation>
        <location evidence="1">Mitochondrion inner membrane</location>
    </subcellularLocation>
</comment>
<feature type="domain" description="Peptidase S26" evidence="10">
    <location>
        <begin position="52"/>
        <end position="133"/>
    </location>
</feature>
<dbReference type="PANTHER" id="PTHR12383">
    <property type="entry name" value="PROTEASE FAMILY S26 MITOCHONDRIAL INNER MEMBRANE PROTEASE-RELATED"/>
    <property type="match status" value="1"/>
</dbReference>
<keyword evidence="2" id="KW-0999">Mitochondrion inner membrane</keyword>
<evidence type="ECO:0000256" key="7">
    <source>
        <dbReference type="ARBA" id="ARBA00054895"/>
    </source>
</evidence>
<reference evidence="11" key="4">
    <citation type="submission" date="2019-03" db="UniProtKB">
        <authorList>
            <consortium name="EnsemblPlants"/>
        </authorList>
    </citation>
    <scope>IDENTIFICATION</scope>
</reference>
<feature type="active site" evidence="9">
    <location>
        <position position="76"/>
    </location>
</feature>
<keyword evidence="5" id="KW-0472">Membrane</keyword>
<comment type="subunit">
    <text evidence="8">Heterodimer of 2 subunits, IMP1A/B and IMP12.</text>
</comment>
<feature type="domain" description="Peptidase S26" evidence="10">
    <location>
        <begin position="142"/>
        <end position="185"/>
    </location>
</feature>
<dbReference type="FunFam" id="2.10.109.10:FF:000014">
    <property type="entry name" value="Inner membrane protease subunit 1"/>
    <property type="match status" value="1"/>
</dbReference>
<comment type="similarity">
    <text evidence="6">Belongs to the peptidase S26 family. IMP1 subfamily.</text>
</comment>
<evidence type="ECO:0000256" key="5">
    <source>
        <dbReference type="ARBA" id="ARBA00023136"/>
    </source>
</evidence>
<dbReference type="CDD" id="cd06530">
    <property type="entry name" value="S26_SPase_I"/>
    <property type="match status" value="1"/>
</dbReference>
<dbReference type="GO" id="GO:0006627">
    <property type="term" value="P:protein processing involved in protein targeting to mitochondrion"/>
    <property type="evidence" value="ECO:0007669"/>
    <property type="project" value="TreeGrafter"/>
</dbReference>
<dbReference type="InterPro" id="IPR000223">
    <property type="entry name" value="Pept_S26A_signal_pept_1"/>
</dbReference>
<dbReference type="SUPFAM" id="SSF51306">
    <property type="entry name" value="LexA/Signal peptidase"/>
    <property type="match status" value="1"/>
</dbReference>
<evidence type="ECO:0000256" key="4">
    <source>
        <dbReference type="ARBA" id="ARBA00023128"/>
    </source>
</evidence>
<dbReference type="Gene3D" id="2.10.109.10">
    <property type="entry name" value="Umud Fragment, subunit A"/>
    <property type="match status" value="1"/>
</dbReference>
<evidence type="ECO:0000256" key="3">
    <source>
        <dbReference type="ARBA" id="ARBA00022801"/>
    </source>
</evidence>
<dbReference type="AlphaFoldDB" id="A0A453MRL1"/>
<feature type="active site" evidence="9">
    <location>
        <position position="120"/>
    </location>
</feature>
<keyword evidence="3" id="KW-0378">Hydrolase</keyword>
<evidence type="ECO:0000256" key="8">
    <source>
        <dbReference type="ARBA" id="ARBA00064368"/>
    </source>
</evidence>
<dbReference type="InterPro" id="IPR036286">
    <property type="entry name" value="LexA/Signal_pep-like_sf"/>
</dbReference>
<evidence type="ECO:0000256" key="9">
    <source>
        <dbReference type="PIRSR" id="PIRSR600223-1"/>
    </source>
</evidence>
<dbReference type="Gramene" id="AET6Gv20049200.1">
    <property type="protein sequence ID" value="AET6Gv20049200.1"/>
    <property type="gene ID" value="AET6Gv20049200"/>
</dbReference>
<evidence type="ECO:0000313" key="12">
    <source>
        <dbReference type="Proteomes" id="UP000015105"/>
    </source>
</evidence>
<name>A0A453MRL1_AEGTS</name>
<reference evidence="11" key="5">
    <citation type="journal article" date="2021" name="G3 (Bethesda)">
        <title>Aegilops tauschii genome assembly Aet v5.0 features greater sequence contiguity and improved annotation.</title>
        <authorList>
            <person name="Wang L."/>
            <person name="Zhu T."/>
            <person name="Rodriguez J.C."/>
            <person name="Deal K.R."/>
            <person name="Dubcovsky J."/>
            <person name="McGuire P.E."/>
            <person name="Lux T."/>
            <person name="Spannagl M."/>
            <person name="Mayer K.F.X."/>
            <person name="Baldrich P."/>
            <person name="Meyers B.C."/>
            <person name="Huo N."/>
            <person name="Gu Y.Q."/>
            <person name="Zhou H."/>
            <person name="Devos K.M."/>
            <person name="Bennetzen J.L."/>
            <person name="Unver T."/>
            <person name="Budak H."/>
            <person name="Gulick P.J."/>
            <person name="Galiba G."/>
            <person name="Kalapos B."/>
            <person name="Nelson D.R."/>
            <person name="Li P."/>
            <person name="You F.M."/>
            <person name="Luo M.C."/>
            <person name="Dvorak J."/>
        </authorList>
    </citation>
    <scope>NUCLEOTIDE SEQUENCE [LARGE SCALE GENOMIC DNA]</scope>
    <source>
        <strain evidence="11">cv. AL8/78</strain>
    </source>
</reference>
<dbReference type="InterPro" id="IPR052064">
    <property type="entry name" value="Mito_IMP1_subunit"/>
</dbReference>
<keyword evidence="4" id="KW-0496">Mitochondrion</keyword>
<dbReference type="InterPro" id="IPR019533">
    <property type="entry name" value="Peptidase_S26"/>
</dbReference>
<evidence type="ECO:0000256" key="2">
    <source>
        <dbReference type="ARBA" id="ARBA00022792"/>
    </source>
</evidence>
<dbReference type="GO" id="GO:0042720">
    <property type="term" value="C:mitochondrial inner membrane peptidase complex"/>
    <property type="evidence" value="ECO:0007669"/>
    <property type="project" value="TreeGrafter"/>
</dbReference>
<dbReference type="Pfam" id="PF10502">
    <property type="entry name" value="Peptidase_S26"/>
    <property type="match status" value="2"/>
</dbReference>
<keyword evidence="12" id="KW-1185">Reference proteome</keyword>
<dbReference type="Proteomes" id="UP000015105">
    <property type="component" value="Chromosome 6D"/>
</dbReference>
<evidence type="ECO:0000256" key="6">
    <source>
        <dbReference type="ARBA" id="ARBA00038445"/>
    </source>
</evidence>
<comment type="function">
    <text evidence="7">Catalyzes the removal of transit peptides required for the targeting of proteins from the mitochondrial matrix, across the inner membrane, into the inter-membrane space.</text>
</comment>
<dbReference type="GO" id="GO:0006465">
    <property type="term" value="P:signal peptide processing"/>
    <property type="evidence" value="ECO:0007669"/>
    <property type="project" value="InterPro"/>
</dbReference>
<accession>A0A453MRL1</accession>
<evidence type="ECO:0000313" key="11">
    <source>
        <dbReference type="EnsemblPlants" id="AET6Gv20049200.1"/>
    </source>
</evidence>
<sequence length="197" mass="21137">MITLMIPKTKGKIIPIEPSSPSAAAMSRFVRRLAGIPWRQIAGEASSVGLLMAQGLCAVHVVSEHVLGVAFPRGPSMLPALNMAGDVLLTDKVSPRRGWVGPGDVVLLLSPEDPRKIVAKRVLGMEGDEVTYPVDAGNSDATKTVVVPQGHIWVQGDNIYSSNDSRQFGPVPYGLVKGKMSYRIWPPSRIGSIDSKE</sequence>
<proteinExistence type="inferred from homology"/>
<dbReference type="EnsemblPlants" id="AET6Gv20049200.1">
    <property type="protein sequence ID" value="AET6Gv20049200.1"/>
    <property type="gene ID" value="AET6Gv20049200"/>
</dbReference>
<organism evidence="11 12">
    <name type="scientific">Aegilops tauschii subsp. strangulata</name>
    <name type="common">Goatgrass</name>
    <dbReference type="NCBI Taxonomy" id="200361"/>
    <lineage>
        <taxon>Eukaryota</taxon>
        <taxon>Viridiplantae</taxon>
        <taxon>Streptophyta</taxon>
        <taxon>Embryophyta</taxon>
        <taxon>Tracheophyta</taxon>
        <taxon>Spermatophyta</taxon>
        <taxon>Magnoliopsida</taxon>
        <taxon>Liliopsida</taxon>
        <taxon>Poales</taxon>
        <taxon>Poaceae</taxon>
        <taxon>BOP clade</taxon>
        <taxon>Pooideae</taxon>
        <taxon>Triticodae</taxon>
        <taxon>Triticeae</taxon>
        <taxon>Triticinae</taxon>
        <taxon>Aegilops</taxon>
    </lineage>
</organism>
<reference evidence="12" key="2">
    <citation type="journal article" date="2017" name="Nat. Plants">
        <title>The Aegilops tauschii genome reveals multiple impacts of transposons.</title>
        <authorList>
            <person name="Zhao G."/>
            <person name="Zou C."/>
            <person name="Li K."/>
            <person name="Wang K."/>
            <person name="Li T."/>
            <person name="Gao L."/>
            <person name="Zhang X."/>
            <person name="Wang H."/>
            <person name="Yang Z."/>
            <person name="Liu X."/>
            <person name="Jiang W."/>
            <person name="Mao L."/>
            <person name="Kong X."/>
            <person name="Jiao Y."/>
            <person name="Jia J."/>
        </authorList>
    </citation>
    <scope>NUCLEOTIDE SEQUENCE [LARGE SCALE GENOMIC DNA]</scope>
    <source>
        <strain evidence="12">cv. AL8/78</strain>
    </source>
</reference>
<protein>
    <recommendedName>
        <fullName evidence="10">Peptidase S26 domain-containing protein</fullName>
    </recommendedName>
</protein>